<dbReference type="EMBL" id="BDIP01003105">
    <property type="protein sequence ID" value="GIQ87278.1"/>
    <property type="molecule type" value="Genomic_DNA"/>
</dbReference>
<reference evidence="2 3" key="1">
    <citation type="journal article" date="2018" name="PLoS ONE">
        <title>The draft genome of Kipferlia bialata reveals reductive genome evolution in fornicate parasites.</title>
        <authorList>
            <person name="Tanifuji G."/>
            <person name="Takabayashi S."/>
            <person name="Kume K."/>
            <person name="Takagi M."/>
            <person name="Nakayama T."/>
            <person name="Kamikawa R."/>
            <person name="Inagaki Y."/>
            <person name="Hashimoto T."/>
        </authorList>
    </citation>
    <scope>NUCLEOTIDE SEQUENCE [LARGE SCALE GENOMIC DNA]</scope>
    <source>
        <strain evidence="2">NY0173</strain>
    </source>
</reference>
<organism evidence="2 3">
    <name type="scientific">Kipferlia bialata</name>
    <dbReference type="NCBI Taxonomy" id="797122"/>
    <lineage>
        <taxon>Eukaryota</taxon>
        <taxon>Metamonada</taxon>
        <taxon>Carpediemonas-like organisms</taxon>
        <taxon>Kipferlia</taxon>
    </lineage>
</organism>
<name>A0A9K3D3R1_9EUKA</name>
<keyword evidence="1" id="KW-1133">Transmembrane helix</keyword>
<feature type="non-terminal residue" evidence="2">
    <location>
        <position position="1"/>
    </location>
</feature>
<dbReference type="OrthoDB" id="27234at2759"/>
<accession>A0A9K3D3R1</accession>
<feature type="transmembrane region" description="Helical" evidence="1">
    <location>
        <begin position="585"/>
        <end position="607"/>
    </location>
</feature>
<proteinExistence type="predicted"/>
<gene>
    <name evidence="2" type="ORF">KIPB_009282</name>
</gene>
<sequence>DSSCLVSVGTPHSGMDYTLIAPDATLHPGLPGWSVVGNLSDDQLGMYPALVSSASDMHNALRGEVVTDSGLRDAKGDVPVETETDRPHMVISATHFPAGVWGMAEGMDFLSSLGDDHMMHLSGHCHNRLWSARLGRDGPLDLEVASVYYNRVYRIFTLDHGFLNAVDLPLTGSIVNTTLSEYPPASEYDDDYSFPIVAPTMPPHASLLHRSQPLGSLADVPIRVLVFSTPDSTPVRVYVDVDYGVAQYDLTMDVSRPSRAVDGERQVSEGPATAYLYTSEWDCSPFLTGIHSMKVYAEVEVEDHGETVRVRREVEYPFSLDGTAPQPIGWRKALSKLPDNRIQSSTDSNTLASDGVDVYLTEKSLDATLMWAFLAILDTVTVLTWTVPVVLLALGVPLVVNMVRDRQSRGSSLNPYVSIAEESSADVVEETAPGAQLLSGEAETHTASQPKPSLQWVTPSLTRHSHLPRSLFWVAAWPVLLPLTYGISTYDRLHTPIVTWWLRVYYDGNLRPNGAVGFYFGLQWLIFIGSVMCLLLSLSPSAPLDPVSDNQPLHPILVLKRYWASLGSHGGKSIAGERVRAGLRVFGLLFWGFATYFCYTLLIQLLSMHNTSLWFAVSPIGLPLVSYVGWCVYRQTSLGLRSLSQSLDMDRK</sequence>
<protein>
    <submittedName>
        <fullName evidence="2">Uncharacterized protein</fullName>
    </submittedName>
</protein>
<comment type="caution">
    <text evidence="2">The sequence shown here is derived from an EMBL/GenBank/DDBJ whole genome shotgun (WGS) entry which is preliminary data.</text>
</comment>
<keyword evidence="3" id="KW-1185">Reference proteome</keyword>
<dbReference type="Proteomes" id="UP000265618">
    <property type="component" value="Unassembled WGS sequence"/>
</dbReference>
<feature type="transmembrane region" description="Helical" evidence="1">
    <location>
        <begin position="516"/>
        <end position="538"/>
    </location>
</feature>
<keyword evidence="1" id="KW-0812">Transmembrane</keyword>
<keyword evidence="1" id="KW-0472">Membrane</keyword>
<evidence type="ECO:0000313" key="3">
    <source>
        <dbReference type="Proteomes" id="UP000265618"/>
    </source>
</evidence>
<feature type="transmembrane region" description="Helical" evidence="1">
    <location>
        <begin position="613"/>
        <end position="633"/>
    </location>
</feature>
<feature type="transmembrane region" description="Helical" evidence="1">
    <location>
        <begin position="471"/>
        <end position="490"/>
    </location>
</feature>
<dbReference type="AlphaFoldDB" id="A0A9K3D3R1"/>
<evidence type="ECO:0000313" key="2">
    <source>
        <dbReference type="EMBL" id="GIQ87278.1"/>
    </source>
</evidence>
<evidence type="ECO:0000256" key="1">
    <source>
        <dbReference type="SAM" id="Phobius"/>
    </source>
</evidence>
<feature type="transmembrane region" description="Helical" evidence="1">
    <location>
        <begin position="369"/>
        <end position="400"/>
    </location>
</feature>